<evidence type="ECO:0000313" key="1">
    <source>
        <dbReference type="EMBL" id="AKO53414.1"/>
    </source>
</evidence>
<reference evidence="1 2" key="1">
    <citation type="submission" date="2015-05" db="EMBL/GenBank/DDBJ databases">
        <title>Complete genome of Marinobacter psychrophilus strain 20041T isolated from sea-ice of the Canadian Basin.</title>
        <authorList>
            <person name="Song L."/>
            <person name="Ren L."/>
            <person name="Yu Y."/>
            <person name="Wang X."/>
        </authorList>
    </citation>
    <scope>NUCLEOTIDE SEQUENCE [LARGE SCALE GENOMIC DNA]</scope>
    <source>
        <strain evidence="1 2">20041</strain>
    </source>
</reference>
<dbReference type="PATRIC" id="fig|330734.3.peg.2968"/>
<name>A0A0H4I349_9GAMM</name>
<sequence>MTRHMMDINRGFQAVGFRGLDQGLTESSLGSGIAFCLSNNPAYARMMQTERERFTSHRLTSHAQATFSSSIFGG</sequence>
<dbReference type="Proteomes" id="UP000036406">
    <property type="component" value="Chromosome"/>
</dbReference>
<evidence type="ECO:0000313" key="2">
    <source>
        <dbReference type="Proteomes" id="UP000036406"/>
    </source>
</evidence>
<organism evidence="1 2">
    <name type="scientific">Marinobacter psychrophilus</name>
    <dbReference type="NCBI Taxonomy" id="330734"/>
    <lineage>
        <taxon>Bacteria</taxon>
        <taxon>Pseudomonadati</taxon>
        <taxon>Pseudomonadota</taxon>
        <taxon>Gammaproteobacteria</taxon>
        <taxon>Pseudomonadales</taxon>
        <taxon>Marinobacteraceae</taxon>
        <taxon>Marinobacter</taxon>
    </lineage>
</organism>
<proteinExistence type="predicted"/>
<dbReference type="AlphaFoldDB" id="A0A0H4I349"/>
<dbReference type="EMBL" id="CP011494">
    <property type="protein sequence ID" value="AKO53414.1"/>
    <property type="molecule type" value="Genomic_DNA"/>
</dbReference>
<protein>
    <submittedName>
        <fullName evidence="1">Uncharacterized protein</fullName>
    </submittedName>
</protein>
<accession>A0A0H4I349</accession>
<keyword evidence="2" id="KW-1185">Reference proteome</keyword>
<gene>
    <name evidence="1" type="ORF">ABA45_14125</name>
</gene>
<dbReference type="KEGG" id="mpq:ABA45_14125"/>